<dbReference type="KEGG" id="obi:106875373"/>
<keyword evidence="4" id="KW-0106">Calcium</keyword>
<accession>A0A0L8GQS4</accession>
<dbReference type="OMA" id="AITYHKM"/>
<keyword evidence="2" id="KW-0819">tRNA processing</keyword>
<dbReference type="Pfam" id="PF01951">
    <property type="entry name" value="Archease"/>
    <property type="match status" value="1"/>
</dbReference>
<organism evidence="6">
    <name type="scientific">Octopus bimaculoides</name>
    <name type="common">California two-spotted octopus</name>
    <dbReference type="NCBI Taxonomy" id="37653"/>
    <lineage>
        <taxon>Eukaryota</taxon>
        <taxon>Metazoa</taxon>
        <taxon>Spiralia</taxon>
        <taxon>Lophotrochozoa</taxon>
        <taxon>Mollusca</taxon>
        <taxon>Cephalopoda</taxon>
        <taxon>Coleoidea</taxon>
        <taxon>Octopodiformes</taxon>
        <taxon>Octopoda</taxon>
        <taxon>Incirrata</taxon>
        <taxon>Octopodidae</taxon>
        <taxon>Octopus</taxon>
    </lineage>
</organism>
<dbReference type="InterPro" id="IPR036820">
    <property type="entry name" value="Archease_dom_sf"/>
</dbReference>
<dbReference type="GO" id="GO:0006388">
    <property type="term" value="P:tRNA splicing, via endonucleolytic cleavage and ligation"/>
    <property type="evidence" value="ECO:0007669"/>
    <property type="project" value="TreeGrafter"/>
</dbReference>
<dbReference type="PANTHER" id="PTHR12682">
    <property type="entry name" value="ARCHEASE"/>
    <property type="match status" value="1"/>
</dbReference>
<gene>
    <name evidence="6" type="ORF">OCBIM_22029768mg</name>
</gene>
<keyword evidence="3" id="KW-0479">Metal-binding</keyword>
<dbReference type="SUPFAM" id="SSF69819">
    <property type="entry name" value="MTH1598-like"/>
    <property type="match status" value="1"/>
</dbReference>
<sequence length="157" mass="18312">MANNSTNNDFLDTELPVIKYEYLDHPADVQIHAWGNTLQESFEQAAMAMFAYMTNIETVDMMERQEIKATGDDLLSLLFHFLDEFLFLFCAEPFFIVRKVKILEFDLENFIIHAEGYGEEFDLDKHPQGTEVKAITYSNMQVHDKKEDNDIFVIIDI</sequence>
<evidence type="ECO:0000256" key="3">
    <source>
        <dbReference type="ARBA" id="ARBA00022723"/>
    </source>
</evidence>
<comment type="similarity">
    <text evidence="1">Belongs to the archease family.</text>
</comment>
<feature type="domain" description="Archease" evidence="5">
    <location>
        <begin position="20"/>
        <end position="157"/>
    </location>
</feature>
<evidence type="ECO:0000256" key="1">
    <source>
        <dbReference type="ARBA" id="ARBA00007963"/>
    </source>
</evidence>
<dbReference type="STRING" id="37653.A0A0L8GQS4"/>
<evidence type="ECO:0000256" key="4">
    <source>
        <dbReference type="ARBA" id="ARBA00022837"/>
    </source>
</evidence>
<reference evidence="6" key="1">
    <citation type="submission" date="2015-07" db="EMBL/GenBank/DDBJ databases">
        <title>MeaNS - Measles Nucleotide Surveillance Program.</title>
        <authorList>
            <person name="Tran T."/>
            <person name="Druce J."/>
        </authorList>
    </citation>
    <scope>NUCLEOTIDE SEQUENCE</scope>
    <source>
        <strain evidence="6">UCB-OBI-ISO-001</strain>
        <tissue evidence="6">Gonad</tissue>
    </source>
</reference>
<proteinExistence type="inferred from homology"/>
<dbReference type="InterPro" id="IPR002804">
    <property type="entry name" value="Archease"/>
</dbReference>
<evidence type="ECO:0000313" key="6">
    <source>
        <dbReference type="EMBL" id="KOF79232.1"/>
    </source>
</evidence>
<protein>
    <recommendedName>
        <fullName evidence="5">Archease domain-containing protein</fullName>
    </recommendedName>
</protein>
<dbReference type="PANTHER" id="PTHR12682:SF11">
    <property type="entry name" value="PROTEIN ARCHEASE"/>
    <property type="match status" value="1"/>
</dbReference>
<dbReference type="Gene3D" id="3.55.10.10">
    <property type="entry name" value="Archease domain"/>
    <property type="match status" value="1"/>
</dbReference>
<dbReference type="InterPro" id="IPR023572">
    <property type="entry name" value="Archease_dom"/>
</dbReference>
<dbReference type="EMBL" id="KQ420820">
    <property type="protein sequence ID" value="KOF79232.1"/>
    <property type="molecule type" value="Genomic_DNA"/>
</dbReference>
<dbReference type="GO" id="GO:0046872">
    <property type="term" value="F:metal ion binding"/>
    <property type="evidence" value="ECO:0007669"/>
    <property type="project" value="UniProtKB-KW"/>
</dbReference>
<dbReference type="AlphaFoldDB" id="A0A0L8GQS4"/>
<dbReference type="OrthoDB" id="2190767at2759"/>
<evidence type="ECO:0000259" key="5">
    <source>
        <dbReference type="Pfam" id="PF01951"/>
    </source>
</evidence>
<dbReference type="GO" id="GO:0072669">
    <property type="term" value="C:tRNA-splicing ligase complex"/>
    <property type="evidence" value="ECO:0007669"/>
    <property type="project" value="TreeGrafter"/>
</dbReference>
<name>A0A0L8GQS4_OCTBM</name>
<evidence type="ECO:0000256" key="2">
    <source>
        <dbReference type="ARBA" id="ARBA00022694"/>
    </source>
</evidence>
<dbReference type="FunFam" id="3.55.10.10:FF:000001">
    <property type="entry name" value="protein archease isoform X1"/>
    <property type="match status" value="1"/>
</dbReference>